<dbReference type="Gene3D" id="1.10.10.10">
    <property type="entry name" value="Winged helix-like DNA-binding domain superfamily/Winged helix DNA-binding domain"/>
    <property type="match status" value="1"/>
</dbReference>
<proteinExistence type="predicted"/>
<dbReference type="Gene3D" id="3.30.450.20">
    <property type="entry name" value="PAS domain"/>
    <property type="match status" value="1"/>
</dbReference>
<dbReference type="Pfam" id="PF03861">
    <property type="entry name" value="ANTAR"/>
    <property type="match status" value="1"/>
</dbReference>
<dbReference type="RefSeq" id="WP_236403953.1">
    <property type="nucleotide sequence ID" value="NZ_JAKJHZ010000010.1"/>
</dbReference>
<keyword evidence="3" id="KW-1185">Reference proteome</keyword>
<dbReference type="InterPro" id="IPR013655">
    <property type="entry name" value="PAS_fold_3"/>
</dbReference>
<reference evidence="2 3" key="1">
    <citation type="submission" date="2022-01" db="EMBL/GenBank/DDBJ databases">
        <title>Nocardioides sp. nov., an actinomycete isolated from mining soil.</title>
        <authorList>
            <person name="Liu L."/>
        </authorList>
    </citation>
    <scope>NUCLEOTIDE SEQUENCE [LARGE SCALE GENOMIC DNA]</scope>
    <source>
        <strain evidence="2 3">KLBMP 9356</strain>
    </source>
</reference>
<dbReference type="InterPro" id="IPR035965">
    <property type="entry name" value="PAS-like_dom_sf"/>
</dbReference>
<comment type="caution">
    <text evidence="2">The sequence shown here is derived from an EMBL/GenBank/DDBJ whole genome shotgun (WGS) entry which is preliminary data.</text>
</comment>
<accession>A0ABS9HG44</accession>
<dbReference type="PROSITE" id="PS50921">
    <property type="entry name" value="ANTAR"/>
    <property type="match status" value="1"/>
</dbReference>
<dbReference type="Gene3D" id="2.10.70.100">
    <property type="match status" value="1"/>
</dbReference>
<dbReference type="InterPro" id="IPR036388">
    <property type="entry name" value="WH-like_DNA-bd_sf"/>
</dbReference>
<organism evidence="2 3">
    <name type="scientific">Nocardioides potassii</name>
    <dbReference type="NCBI Taxonomy" id="2911371"/>
    <lineage>
        <taxon>Bacteria</taxon>
        <taxon>Bacillati</taxon>
        <taxon>Actinomycetota</taxon>
        <taxon>Actinomycetes</taxon>
        <taxon>Propionibacteriales</taxon>
        <taxon>Nocardioidaceae</taxon>
        <taxon>Nocardioides</taxon>
    </lineage>
</organism>
<evidence type="ECO:0000313" key="3">
    <source>
        <dbReference type="Proteomes" id="UP001201161"/>
    </source>
</evidence>
<protein>
    <submittedName>
        <fullName evidence="2">PAS and ANTAR domain-containing protein</fullName>
    </submittedName>
</protein>
<sequence>MSDLTFDGRPHHTPVGYFTYTVEDDHWSWSEGLFELHGHDPQAVVPTTDLVLRHKHPDDALRAYEVLEAVVADGRPFSCYHRIIDATSRVRYVLSVGRGVLDARGRVEQVTGFFVDLTEVRTEELMNAASRAESDAAQVRLAERRSQVDLARGIVMVATGCDAPGAFNALRRCAAARGMRLHELAAQMVERAGAHPLGEGHPCRIVVEELLADVDA</sequence>
<gene>
    <name evidence="2" type="ORF">L2K70_16880</name>
</gene>
<evidence type="ECO:0000313" key="2">
    <source>
        <dbReference type="EMBL" id="MCF6379288.1"/>
    </source>
</evidence>
<dbReference type="SUPFAM" id="SSF55785">
    <property type="entry name" value="PYP-like sensor domain (PAS domain)"/>
    <property type="match status" value="1"/>
</dbReference>
<dbReference type="Proteomes" id="UP001201161">
    <property type="component" value="Unassembled WGS sequence"/>
</dbReference>
<name>A0ABS9HG44_9ACTN</name>
<feature type="domain" description="ANTAR" evidence="1">
    <location>
        <begin position="128"/>
        <end position="189"/>
    </location>
</feature>
<dbReference type="SMART" id="SM01012">
    <property type="entry name" value="ANTAR"/>
    <property type="match status" value="1"/>
</dbReference>
<dbReference type="EMBL" id="JAKJHZ010000010">
    <property type="protein sequence ID" value="MCF6379288.1"/>
    <property type="molecule type" value="Genomic_DNA"/>
</dbReference>
<dbReference type="InterPro" id="IPR005561">
    <property type="entry name" value="ANTAR"/>
</dbReference>
<dbReference type="Pfam" id="PF08447">
    <property type="entry name" value="PAS_3"/>
    <property type="match status" value="1"/>
</dbReference>
<evidence type="ECO:0000259" key="1">
    <source>
        <dbReference type="PROSITE" id="PS50921"/>
    </source>
</evidence>